<dbReference type="RefSeq" id="WP_066141185.1">
    <property type="nucleotide sequence ID" value="NZ_CBCSGM010000003.1"/>
</dbReference>
<accession>A0A2X4ZD93</accession>
<dbReference type="Proteomes" id="UP000249134">
    <property type="component" value="Chromosome 1"/>
</dbReference>
<evidence type="ECO:0000256" key="3">
    <source>
        <dbReference type="ARBA" id="ARBA00022729"/>
    </source>
</evidence>
<evidence type="ECO:0000313" key="4">
    <source>
        <dbReference type="EMBL" id="SQI62505.1"/>
    </source>
</evidence>
<keyword evidence="2" id="KW-0813">Transport</keyword>
<gene>
    <name evidence="4" type="ORF">NCTC4824_03674</name>
</gene>
<dbReference type="Gene3D" id="3.40.190.10">
    <property type="entry name" value="Periplasmic binding protein-like II"/>
    <property type="match status" value="4"/>
</dbReference>
<evidence type="ECO:0000256" key="2">
    <source>
        <dbReference type="ARBA" id="ARBA00022448"/>
    </source>
</evidence>
<dbReference type="SUPFAM" id="SSF53850">
    <property type="entry name" value="Periplasmic binding protein-like II"/>
    <property type="match status" value="1"/>
</dbReference>
<dbReference type="GO" id="GO:0042956">
    <property type="term" value="P:maltodextrin transmembrane transport"/>
    <property type="evidence" value="ECO:0007669"/>
    <property type="project" value="TreeGrafter"/>
</dbReference>
<dbReference type="GO" id="GO:0015768">
    <property type="term" value="P:maltose transport"/>
    <property type="evidence" value="ECO:0007669"/>
    <property type="project" value="TreeGrafter"/>
</dbReference>
<dbReference type="InterPro" id="IPR006059">
    <property type="entry name" value="SBP"/>
</dbReference>
<protein>
    <submittedName>
        <fullName evidence="4">Maltose-binding periplasmic proteins/domains</fullName>
    </submittedName>
</protein>
<dbReference type="Pfam" id="PF13416">
    <property type="entry name" value="SBP_bac_8"/>
    <property type="match status" value="1"/>
</dbReference>
<dbReference type="EMBL" id="LS483476">
    <property type="protein sequence ID" value="SQI62505.1"/>
    <property type="molecule type" value="Genomic_DNA"/>
</dbReference>
<comment type="similarity">
    <text evidence="1">Belongs to the bacterial solute-binding protein 1 family.</text>
</comment>
<dbReference type="GO" id="GO:0055052">
    <property type="term" value="C:ATP-binding cassette (ABC) transporter complex, substrate-binding subunit-containing"/>
    <property type="evidence" value="ECO:0007669"/>
    <property type="project" value="TreeGrafter"/>
</dbReference>
<keyword evidence="3" id="KW-0732">Signal</keyword>
<dbReference type="PANTHER" id="PTHR30061">
    <property type="entry name" value="MALTOSE-BINDING PERIPLASMIC PROTEIN"/>
    <property type="match status" value="1"/>
</dbReference>
<sequence length="371" mass="42972">MKKWLSIISLIIVFLCVFFLYTLKPENVNEHQMVNKERITFWAYSPGLLKIADQFEKENPDVRVVKKLLKNSTILLEELYAAQSAGNSPDIAEIPSWYGIAPLIESDAILPMDEYLTTEFQVAMPKSIAKRFLLDDVLWAIPLNYEIPILYANDAILSHDKVSLENINSFSKLLEMGEKLEHPNVKWAINADNLYPWYIENLNEGSEKTVASLIDEYEEILLHMNHMALTQFVNGEGAVLLSSSGKMQLIEKLIGSRFKWSMRLFPVAPENIIPNGNGIVILKNEKVPSDYTRQFLRYIQEEDQLKTLAMEQSLIPANMRLIKNEKFHNFYRHFPGYQKMLIESLKAEGQFLRKDDEVEWKMILHANENKE</sequence>
<dbReference type="AlphaFoldDB" id="A0A2X4ZD93"/>
<dbReference type="GO" id="GO:1901982">
    <property type="term" value="F:maltose binding"/>
    <property type="evidence" value="ECO:0007669"/>
    <property type="project" value="TreeGrafter"/>
</dbReference>
<reference evidence="4 5" key="1">
    <citation type="submission" date="2018-06" db="EMBL/GenBank/DDBJ databases">
        <authorList>
            <consortium name="Pathogen Informatics"/>
            <person name="Doyle S."/>
        </authorList>
    </citation>
    <scope>NUCLEOTIDE SEQUENCE [LARGE SCALE GENOMIC DNA]</scope>
    <source>
        <strain evidence="4 5">NCTC4824</strain>
    </source>
</reference>
<evidence type="ECO:0000313" key="5">
    <source>
        <dbReference type="Proteomes" id="UP000249134"/>
    </source>
</evidence>
<dbReference type="STRING" id="1348624.GCA_001591545_02108"/>
<organism evidence="4 5">
    <name type="scientific">Lederbergia lenta</name>
    <name type="common">Bacillus lentus</name>
    <dbReference type="NCBI Taxonomy" id="1467"/>
    <lineage>
        <taxon>Bacteria</taxon>
        <taxon>Bacillati</taxon>
        <taxon>Bacillota</taxon>
        <taxon>Bacilli</taxon>
        <taxon>Bacillales</taxon>
        <taxon>Bacillaceae</taxon>
        <taxon>Lederbergia</taxon>
    </lineage>
</organism>
<keyword evidence="5" id="KW-1185">Reference proteome</keyword>
<dbReference type="PANTHER" id="PTHR30061:SF50">
    <property type="entry name" value="MALTOSE_MALTODEXTRIN-BINDING PERIPLASMIC PROTEIN"/>
    <property type="match status" value="1"/>
</dbReference>
<evidence type="ECO:0000256" key="1">
    <source>
        <dbReference type="ARBA" id="ARBA00008520"/>
    </source>
</evidence>
<dbReference type="KEGG" id="blen:NCTC4824_03674"/>
<proteinExistence type="inferred from homology"/>
<name>A0A2X4ZD93_LEDLE</name>